<dbReference type="GO" id="GO:0030170">
    <property type="term" value="F:pyridoxal phosphate binding"/>
    <property type="evidence" value="ECO:0007669"/>
    <property type="project" value="InterPro"/>
</dbReference>
<dbReference type="GO" id="GO:0008483">
    <property type="term" value="F:transaminase activity"/>
    <property type="evidence" value="ECO:0007669"/>
    <property type="project" value="UniProtKB-KW"/>
</dbReference>
<dbReference type="GO" id="GO:0019346">
    <property type="term" value="P:transsulfuration"/>
    <property type="evidence" value="ECO:0007669"/>
    <property type="project" value="InterPro"/>
</dbReference>
<evidence type="ECO:0000256" key="1">
    <source>
        <dbReference type="ARBA" id="ARBA00001933"/>
    </source>
</evidence>
<keyword evidence="11" id="KW-1185">Reference proteome</keyword>
<dbReference type="GO" id="GO:0005737">
    <property type="term" value="C:cytoplasm"/>
    <property type="evidence" value="ECO:0007669"/>
    <property type="project" value="TreeGrafter"/>
</dbReference>
<dbReference type="Pfam" id="PF01053">
    <property type="entry name" value="Cys_Met_Meta_PP"/>
    <property type="match status" value="1"/>
</dbReference>
<dbReference type="EMBL" id="VULO01000014">
    <property type="protein sequence ID" value="MSS85239.1"/>
    <property type="molecule type" value="Genomic_DNA"/>
</dbReference>
<comment type="catalytic activity">
    <reaction evidence="7">
        <text>L-methionine + H2O = methanethiol + 2-oxobutanoate + NH4(+)</text>
        <dbReference type="Rhea" id="RHEA:23800"/>
        <dbReference type="ChEBI" id="CHEBI:15377"/>
        <dbReference type="ChEBI" id="CHEBI:16007"/>
        <dbReference type="ChEBI" id="CHEBI:16763"/>
        <dbReference type="ChEBI" id="CHEBI:28938"/>
        <dbReference type="ChEBI" id="CHEBI:57844"/>
        <dbReference type="EC" id="4.4.1.11"/>
    </reaction>
    <physiologicalReaction direction="left-to-right" evidence="7">
        <dbReference type="Rhea" id="RHEA:23801"/>
    </physiologicalReaction>
</comment>
<organism evidence="10 11">
    <name type="scientific">Scrofimicrobium canadense</name>
    <dbReference type="NCBI Taxonomy" id="2652290"/>
    <lineage>
        <taxon>Bacteria</taxon>
        <taxon>Bacillati</taxon>
        <taxon>Actinomycetota</taxon>
        <taxon>Actinomycetes</taxon>
        <taxon>Actinomycetales</taxon>
        <taxon>Actinomycetaceae</taxon>
        <taxon>Scrofimicrobium</taxon>
    </lineage>
</organism>
<dbReference type="PIRSF" id="PIRSF001434">
    <property type="entry name" value="CGS"/>
    <property type="match status" value="1"/>
</dbReference>
<comment type="caution">
    <text evidence="10">The sequence shown here is derived from an EMBL/GenBank/DDBJ whole genome shotgun (WGS) entry which is preliminary data.</text>
</comment>
<dbReference type="InterPro" id="IPR015422">
    <property type="entry name" value="PyrdxlP-dep_Trfase_small"/>
</dbReference>
<dbReference type="GO" id="GO:0019343">
    <property type="term" value="P:cysteine biosynthetic process via cystathionine"/>
    <property type="evidence" value="ECO:0007669"/>
    <property type="project" value="TreeGrafter"/>
</dbReference>
<evidence type="ECO:0000256" key="5">
    <source>
        <dbReference type="ARBA" id="ARBA00047199"/>
    </source>
</evidence>
<dbReference type="InterPro" id="IPR000277">
    <property type="entry name" value="Cys/Met-Metab_PyrdxlP-dep_enz"/>
</dbReference>
<dbReference type="GO" id="GO:0004123">
    <property type="term" value="F:cystathionine gamma-lyase activity"/>
    <property type="evidence" value="ECO:0007669"/>
    <property type="project" value="TreeGrafter"/>
</dbReference>
<gene>
    <name evidence="10" type="ORF">FYJ24_10830</name>
</gene>
<proteinExistence type="inferred from homology"/>
<dbReference type="CDD" id="cd00614">
    <property type="entry name" value="CGS_like"/>
    <property type="match status" value="1"/>
</dbReference>
<dbReference type="Gene3D" id="3.40.640.10">
    <property type="entry name" value="Type I PLP-dependent aspartate aminotransferase-like (Major domain)"/>
    <property type="match status" value="1"/>
</dbReference>
<protein>
    <recommendedName>
        <fullName evidence="4">homocysteine desulfhydrase</fullName>
        <ecNumber evidence="4">4.4.1.2</ecNumber>
    </recommendedName>
    <alternativeName>
        <fullName evidence="5">Homocysteine desulfhydrase</fullName>
    </alternativeName>
</protein>
<name>A0A6N7VTY4_9ACTO</name>
<evidence type="ECO:0000256" key="2">
    <source>
        <dbReference type="ARBA" id="ARBA00009077"/>
    </source>
</evidence>
<keyword evidence="10" id="KW-0032">Aminotransferase</keyword>
<comment type="similarity">
    <text evidence="2 9">Belongs to the trans-sulfuration enzymes family.</text>
</comment>
<reference evidence="10 11" key="1">
    <citation type="submission" date="2019-08" db="EMBL/GenBank/DDBJ databases">
        <title>In-depth cultivation of the pig gut microbiome towards novel bacterial diversity and tailored functional studies.</title>
        <authorList>
            <person name="Wylensek D."/>
            <person name="Hitch T.C.A."/>
            <person name="Clavel T."/>
        </authorList>
    </citation>
    <scope>NUCLEOTIDE SEQUENCE [LARGE SCALE GENOMIC DNA]</scope>
    <source>
        <strain evidence="10 11">WB03_NA08</strain>
    </source>
</reference>
<dbReference type="AlphaFoldDB" id="A0A6N7VTY4"/>
<dbReference type="RefSeq" id="WP_154546318.1">
    <property type="nucleotide sequence ID" value="NZ_VULO01000014.1"/>
</dbReference>
<comment type="cofactor">
    <cofactor evidence="1 9">
        <name>pyridoxal 5'-phosphate</name>
        <dbReference type="ChEBI" id="CHEBI:597326"/>
    </cofactor>
</comment>
<dbReference type="PANTHER" id="PTHR11808:SF15">
    <property type="entry name" value="CYSTATHIONINE GAMMA-LYASE"/>
    <property type="match status" value="1"/>
</dbReference>
<evidence type="ECO:0000256" key="4">
    <source>
        <dbReference type="ARBA" id="ARBA00047175"/>
    </source>
</evidence>
<dbReference type="GO" id="GO:0018826">
    <property type="term" value="F:methionine gamma-lyase activity"/>
    <property type="evidence" value="ECO:0007669"/>
    <property type="project" value="UniProtKB-EC"/>
</dbReference>
<evidence type="ECO:0000256" key="7">
    <source>
        <dbReference type="ARBA" id="ARBA00052699"/>
    </source>
</evidence>
<dbReference type="SUPFAM" id="SSF53383">
    <property type="entry name" value="PLP-dependent transferases"/>
    <property type="match status" value="1"/>
</dbReference>
<dbReference type="PANTHER" id="PTHR11808">
    <property type="entry name" value="TRANS-SULFURATION ENZYME FAMILY MEMBER"/>
    <property type="match status" value="1"/>
</dbReference>
<dbReference type="Proteomes" id="UP000470875">
    <property type="component" value="Unassembled WGS sequence"/>
</dbReference>
<accession>A0A6N7VTY4</accession>
<dbReference type="InterPro" id="IPR015421">
    <property type="entry name" value="PyrdxlP-dep_Trfase_major"/>
</dbReference>
<sequence>MSVDHSGFSTQAIHVGNEPDRITGDIIPPVHIASTFVMDGVGILRAGYDYGRGTNPTRDAYQVTLGALEGGEAVAFPAGLSAEDTLLRVLSRPGDHLTFSSDVYGGTYRLFTRIHAAEGRKWSEVDAGDLAAVEQDLAANRPRVLWVETPSNPLLDVYDIAALAQLAHAYGALLVVDNTFASPYLQRPLALGADAVIHSTTKYIGGHSDLVGGAAIVASDLVVPEGIEPWTDNGLVSEELVLLQTATGAIPSPEDSYKAARGLKTLAVRVDRQSRSALEIAQFLEVDPRVKTVNYPGLPSHRGHQLALSQMSGGFGGVLSFTVATPEDAIRVCESTQTFSLAVSLGAVESLIEYPAAMTHGTKEGSATAVDPTLVRLSVGLEDVEDLIADVDRALG</sequence>
<evidence type="ECO:0000313" key="10">
    <source>
        <dbReference type="EMBL" id="MSS85239.1"/>
    </source>
</evidence>
<keyword evidence="10" id="KW-0808">Transferase</keyword>
<dbReference type="Gene3D" id="3.90.1150.10">
    <property type="entry name" value="Aspartate Aminotransferase, domain 1"/>
    <property type="match status" value="1"/>
</dbReference>
<dbReference type="FunFam" id="3.40.640.10:FF:000046">
    <property type="entry name" value="Cystathionine gamma-lyase"/>
    <property type="match status" value="1"/>
</dbReference>
<dbReference type="EC" id="4.4.1.2" evidence="4"/>
<keyword evidence="3 8" id="KW-0663">Pyridoxal phosphate</keyword>
<evidence type="ECO:0000256" key="6">
    <source>
        <dbReference type="ARBA" id="ARBA00048780"/>
    </source>
</evidence>
<feature type="modified residue" description="N6-(pyridoxal phosphate)lysine" evidence="8">
    <location>
        <position position="202"/>
    </location>
</feature>
<dbReference type="InterPro" id="IPR015424">
    <property type="entry name" value="PyrdxlP-dep_Trfase"/>
</dbReference>
<evidence type="ECO:0000256" key="3">
    <source>
        <dbReference type="ARBA" id="ARBA00022898"/>
    </source>
</evidence>
<dbReference type="GO" id="GO:0003962">
    <property type="term" value="F:cystathionine gamma-synthase activity"/>
    <property type="evidence" value="ECO:0007669"/>
    <property type="project" value="TreeGrafter"/>
</dbReference>
<evidence type="ECO:0000256" key="9">
    <source>
        <dbReference type="RuleBase" id="RU362118"/>
    </source>
</evidence>
<dbReference type="GO" id="GO:0047982">
    <property type="term" value="F:homocysteine desulfhydrase activity"/>
    <property type="evidence" value="ECO:0007669"/>
    <property type="project" value="UniProtKB-EC"/>
</dbReference>
<comment type="catalytic activity">
    <reaction evidence="6">
        <text>L-homocysteine + H2O = 2-oxobutanoate + hydrogen sulfide + NH4(+) + H(+)</text>
        <dbReference type="Rhea" id="RHEA:14501"/>
        <dbReference type="ChEBI" id="CHEBI:15377"/>
        <dbReference type="ChEBI" id="CHEBI:15378"/>
        <dbReference type="ChEBI" id="CHEBI:16763"/>
        <dbReference type="ChEBI" id="CHEBI:28938"/>
        <dbReference type="ChEBI" id="CHEBI:29919"/>
        <dbReference type="ChEBI" id="CHEBI:58199"/>
        <dbReference type="EC" id="4.4.1.2"/>
    </reaction>
    <physiologicalReaction direction="left-to-right" evidence="6">
        <dbReference type="Rhea" id="RHEA:14502"/>
    </physiologicalReaction>
</comment>
<evidence type="ECO:0000313" key="11">
    <source>
        <dbReference type="Proteomes" id="UP000470875"/>
    </source>
</evidence>
<evidence type="ECO:0000256" key="8">
    <source>
        <dbReference type="PIRSR" id="PIRSR001434-2"/>
    </source>
</evidence>